<sequence length="91" mass="9227">MRTTKKSKTNMYCFAATLDKNNMNLNVILRSVILILLIGSITETIAGPLAYAACISTCLAALSTGGLIVGALAGGASCPTICAPALVAPTP</sequence>
<evidence type="ECO:0000313" key="2">
    <source>
        <dbReference type="Proteomes" id="UP000663855"/>
    </source>
</evidence>
<dbReference type="Proteomes" id="UP000663855">
    <property type="component" value="Unassembled WGS sequence"/>
</dbReference>
<dbReference type="EMBL" id="CAJNOV010016185">
    <property type="protein sequence ID" value="CAF1585955.1"/>
    <property type="molecule type" value="Genomic_DNA"/>
</dbReference>
<protein>
    <submittedName>
        <fullName evidence="1">Uncharacterized protein</fullName>
    </submittedName>
</protein>
<comment type="caution">
    <text evidence="1">The sequence shown here is derived from an EMBL/GenBank/DDBJ whole genome shotgun (WGS) entry which is preliminary data.</text>
</comment>
<evidence type="ECO:0000313" key="1">
    <source>
        <dbReference type="EMBL" id="CAF1585955.1"/>
    </source>
</evidence>
<reference evidence="1" key="1">
    <citation type="submission" date="2021-02" db="EMBL/GenBank/DDBJ databases">
        <authorList>
            <person name="Nowell W R."/>
        </authorList>
    </citation>
    <scope>NUCLEOTIDE SEQUENCE</scope>
</reference>
<organism evidence="1 2">
    <name type="scientific">Rotaria magnacalcarata</name>
    <dbReference type="NCBI Taxonomy" id="392030"/>
    <lineage>
        <taxon>Eukaryota</taxon>
        <taxon>Metazoa</taxon>
        <taxon>Spiralia</taxon>
        <taxon>Gnathifera</taxon>
        <taxon>Rotifera</taxon>
        <taxon>Eurotatoria</taxon>
        <taxon>Bdelloidea</taxon>
        <taxon>Philodinida</taxon>
        <taxon>Philodinidae</taxon>
        <taxon>Rotaria</taxon>
    </lineage>
</organism>
<accession>A0A815ZRR5</accession>
<dbReference type="AlphaFoldDB" id="A0A815ZRR5"/>
<gene>
    <name evidence="1" type="ORF">CJN711_LOCUS33488</name>
</gene>
<name>A0A815ZRR5_9BILA</name>
<proteinExistence type="predicted"/>